<evidence type="ECO:0000313" key="1">
    <source>
        <dbReference type="EMBL" id="KAK7328486.1"/>
    </source>
</evidence>
<keyword evidence="2" id="KW-1185">Reference proteome</keyword>
<dbReference type="EMBL" id="JAYMYQ010000005">
    <property type="protein sequence ID" value="KAK7328486.1"/>
    <property type="molecule type" value="Genomic_DNA"/>
</dbReference>
<name>A0AAN9L3T6_CANGL</name>
<organism evidence="1 2">
    <name type="scientific">Canavalia gladiata</name>
    <name type="common">Sword bean</name>
    <name type="synonym">Dolichos gladiatus</name>
    <dbReference type="NCBI Taxonomy" id="3824"/>
    <lineage>
        <taxon>Eukaryota</taxon>
        <taxon>Viridiplantae</taxon>
        <taxon>Streptophyta</taxon>
        <taxon>Embryophyta</taxon>
        <taxon>Tracheophyta</taxon>
        <taxon>Spermatophyta</taxon>
        <taxon>Magnoliopsida</taxon>
        <taxon>eudicotyledons</taxon>
        <taxon>Gunneridae</taxon>
        <taxon>Pentapetalae</taxon>
        <taxon>rosids</taxon>
        <taxon>fabids</taxon>
        <taxon>Fabales</taxon>
        <taxon>Fabaceae</taxon>
        <taxon>Papilionoideae</taxon>
        <taxon>50 kb inversion clade</taxon>
        <taxon>NPAAA clade</taxon>
        <taxon>indigoferoid/millettioid clade</taxon>
        <taxon>Phaseoleae</taxon>
        <taxon>Canavalia</taxon>
    </lineage>
</organism>
<protein>
    <submittedName>
        <fullName evidence="1">Uncharacterized protein</fullName>
    </submittedName>
</protein>
<proteinExistence type="predicted"/>
<gene>
    <name evidence="1" type="ORF">VNO77_22595</name>
</gene>
<evidence type="ECO:0000313" key="2">
    <source>
        <dbReference type="Proteomes" id="UP001367508"/>
    </source>
</evidence>
<reference evidence="1 2" key="1">
    <citation type="submission" date="2024-01" db="EMBL/GenBank/DDBJ databases">
        <title>The genomes of 5 underutilized Papilionoideae crops provide insights into root nodulation and disease resistanc.</title>
        <authorList>
            <person name="Jiang F."/>
        </authorList>
    </citation>
    <scope>NUCLEOTIDE SEQUENCE [LARGE SCALE GENOMIC DNA]</scope>
    <source>
        <strain evidence="1">LVBAO_FW01</strain>
        <tissue evidence="1">Leaves</tissue>
    </source>
</reference>
<dbReference type="Proteomes" id="UP001367508">
    <property type="component" value="Unassembled WGS sequence"/>
</dbReference>
<accession>A0AAN9L3T6</accession>
<dbReference type="AlphaFoldDB" id="A0AAN9L3T6"/>
<comment type="caution">
    <text evidence="1">The sequence shown here is derived from an EMBL/GenBank/DDBJ whole genome shotgun (WGS) entry which is preliminary data.</text>
</comment>
<sequence length="144" mass="15844">MFDSKNPIFSSRTSRRSDGFSGILFLLHASSLISVIRQYATSSHLELIARNLRAVTGFSPLAGNLQENFGVCSHSKSHLETLSFLSSLIYSPIDCYYDRSLLVWLGLPTATLGFYSAEQTSTQAKAMYLVPCLSVPVAITELKT</sequence>